<dbReference type="PRINTS" id="PR00038">
    <property type="entry name" value="HTHLUXR"/>
</dbReference>
<dbReference type="PROSITE" id="PS00622">
    <property type="entry name" value="HTH_LUXR_1"/>
    <property type="match status" value="1"/>
</dbReference>
<keyword evidence="3" id="KW-0804">Transcription</keyword>
<feature type="domain" description="HTH luxR-type" evidence="4">
    <location>
        <begin position="189"/>
        <end position="257"/>
    </location>
</feature>
<dbReference type="GO" id="GO:0003677">
    <property type="term" value="F:DNA binding"/>
    <property type="evidence" value="ECO:0007669"/>
    <property type="project" value="UniProtKB-KW"/>
</dbReference>
<protein>
    <submittedName>
        <fullName evidence="5">LuxR C-terminal-related transcriptional regulator</fullName>
    </submittedName>
</protein>
<keyword evidence="6" id="KW-1185">Reference proteome</keyword>
<name>A0A9X3U095_9PROT</name>
<dbReference type="AlphaFoldDB" id="A0A9X3U095"/>
<dbReference type="SUPFAM" id="SSF46894">
    <property type="entry name" value="C-terminal effector domain of the bipartite response regulators"/>
    <property type="match status" value="1"/>
</dbReference>
<dbReference type="Proteomes" id="UP001141619">
    <property type="component" value="Unassembled WGS sequence"/>
</dbReference>
<evidence type="ECO:0000313" key="5">
    <source>
        <dbReference type="EMBL" id="MDA5194813.1"/>
    </source>
</evidence>
<dbReference type="CDD" id="cd06170">
    <property type="entry name" value="LuxR_C_like"/>
    <property type="match status" value="1"/>
</dbReference>
<evidence type="ECO:0000256" key="1">
    <source>
        <dbReference type="ARBA" id="ARBA00023015"/>
    </source>
</evidence>
<dbReference type="Pfam" id="PF00196">
    <property type="entry name" value="GerE"/>
    <property type="match status" value="1"/>
</dbReference>
<gene>
    <name evidence="5" type="ORF">NYP16_12705</name>
</gene>
<dbReference type="InterPro" id="IPR000792">
    <property type="entry name" value="Tscrpt_reg_LuxR_C"/>
</dbReference>
<keyword evidence="1" id="KW-0805">Transcription regulation</keyword>
<dbReference type="PANTHER" id="PTHR44688">
    <property type="entry name" value="DNA-BINDING TRANSCRIPTIONAL ACTIVATOR DEVR_DOSR"/>
    <property type="match status" value="1"/>
</dbReference>
<comment type="caution">
    <text evidence="5">The sequence shown here is derived from an EMBL/GenBank/DDBJ whole genome shotgun (WGS) entry which is preliminary data.</text>
</comment>
<organism evidence="5 6">
    <name type="scientific">Govanella unica</name>
    <dbReference type="NCBI Taxonomy" id="2975056"/>
    <lineage>
        <taxon>Bacteria</taxon>
        <taxon>Pseudomonadati</taxon>
        <taxon>Pseudomonadota</taxon>
        <taxon>Alphaproteobacteria</taxon>
        <taxon>Emcibacterales</taxon>
        <taxon>Govanellaceae</taxon>
        <taxon>Govanella</taxon>
    </lineage>
</organism>
<evidence type="ECO:0000256" key="3">
    <source>
        <dbReference type="ARBA" id="ARBA00023163"/>
    </source>
</evidence>
<dbReference type="EMBL" id="JANWOI010000004">
    <property type="protein sequence ID" value="MDA5194813.1"/>
    <property type="molecule type" value="Genomic_DNA"/>
</dbReference>
<dbReference type="RefSeq" id="WP_274944520.1">
    <property type="nucleotide sequence ID" value="NZ_JANWOI010000004.1"/>
</dbReference>
<proteinExistence type="predicted"/>
<dbReference type="PANTHER" id="PTHR44688:SF16">
    <property type="entry name" value="DNA-BINDING TRANSCRIPTIONAL ACTIVATOR DEVR_DOSR"/>
    <property type="match status" value="1"/>
</dbReference>
<keyword evidence="2" id="KW-0238">DNA-binding</keyword>
<accession>A0A9X3U095</accession>
<dbReference type="InterPro" id="IPR016032">
    <property type="entry name" value="Sig_transdc_resp-reg_C-effctor"/>
</dbReference>
<reference evidence="5" key="1">
    <citation type="submission" date="2022-08" db="EMBL/GenBank/DDBJ databases">
        <authorList>
            <person name="Vandamme P."/>
            <person name="Hettiarachchi A."/>
            <person name="Peeters C."/>
            <person name="Cnockaert M."/>
            <person name="Carlier A."/>
        </authorList>
    </citation>
    <scope>NUCLEOTIDE SEQUENCE</scope>
    <source>
        <strain evidence="5">LMG 31809</strain>
    </source>
</reference>
<evidence type="ECO:0000259" key="4">
    <source>
        <dbReference type="PROSITE" id="PS50043"/>
    </source>
</evidence>
<dbReference type="GO" id="GO:0006355">
    <property type="term" value="P:regulation of DNA-templated transcription"/>
    <property type="evidence" value="ECO:0007669"/>
    <property type="project" value="InterPro"/>
</dbReference>
<dbReference type="Gene3D" id="1.10.10.10">
    <property type="entry name" value="Winged helix-like DNA-binding domain superfamily/Winged helix DNA-binding domain"/>
    <property type="match status" value="1"/>
</dbReference>
<evidence type="ECO:0000313" key="6">
    <source>
        <dbReference type="Proteomes" id="UP001141619"/>
    </source>
</evidence>
<reference evidence="5" key="2">
    <citation type="journal article" date="2023" name="Syst. Appl. Microbiol.">
        <title>Govania unica gen. nov., sp. nov., a rare biosphere bacterium that represents a novel family in the class Alphaproteobacteria.</title>
        <authorList>
            <person name="Vandamme P."/>
            <person name="Peeters C."/>
            <person name="Hettiarachchi A."/>
            <person name="Cnockaert M."/>
            <person name="Carlier A."/>
        </authorList>
    </citation>
    <scope>NUCLEOTIDE SEQUENCE</scope>
    <source>
        <strain evidence="5">LMG 31809</strain>
    </source>
</reference>
<evidence type="ECO:0000256" key="2">
    <source>
        <dbReference type="ARBA" id="ARBA00023125"/>
    </source>
</evidence>
<dbReference type="InterPro" id="IPR036388">
    <property type="entry name" value="WH-like_DNA-bd_sf"/>
</dbReference>
<dbReference type="PROSITE" id="PS50043">
    <property type="entry name" value="HTH_LUXR_2"/>
    <property type="match status" value="1"/>
</dbReference>
<sequence>MTVPDWLPDLANVTEALGLPAFEDRLLGFLNRLLPVDHVAVFTFDPGGKAGHLFTSSRLDAAAVQTLTDAYMGGGYAEDPNLPIMQTLKPGELIDHGMEGAYAPAYREQFFGKSGLIDKASTSATAGSGTVYCNFYRLQDSGRFSPEDWEQLRALLPLVTNLIAAHRRLLPQAQSQNVQSVVHSIISRAAPPFDKLTNREREVCARVLLGYSSEAIALDLGIAASSVTTYRKRAYEKLGITGQSELFSLCLGAVERG</sequence>
<dbReference type="SMART" id="SM00421">
    <property type="entry name" value="HTH_LUXR"/>
    <property type="match status" value="1"/>
</dbReference>